<sequence>MEMFEFRISTILISSLMCFFFNIISTYFLDECLKLFLILLIEIKTKYILKIHGSQVDNLFVII</sequence>
<evidence type="ECO:0000313" key="2">
    <source>
        <dbReference type="EMBL" id="SSX35441.1"/>
    </source>
</evidence>
<organism evidence="2">
    <name type="scientific">Culicoides sonorensis</name>
    <name type="common">Biting midge</name>
    <dbReference type="NCBI Taxonomy" id="179676"/>
    <lineage>
        <taxon>Eukaryota</taxon>
        <taxon>Metazoa</taxon>
        <taxon>Ecdysozoa</taxon>
        <taxon>Arthropoda</taxon>
        <taxon>Hexapoda</taxon>
        <taxon>Insecta</taxon>
        <taxon>Pterygota</taxon>
        <taxon>Neoptera</taxon>
        <taxon>Endopterygota</taxon>
        <taxon>Diptera</taxon>
        <taxon>Nematocera</taxon>
        <taxon>Chironomoidea</taxon>
        <taxon>Ceratopogonidae</taxon>
        <taxon>Ceratopogoninae</taxon>
        <taxon>Culicoides</taxon>
        <taxon>Monoculicoides</taxon>
    </lineage>
</organism>
<proteinExistence type="predicted"/>
<dbReference type="AlphaFoldDB" id="A0A336N0K1"/>
<gene>
    <name evidence="2" type="primary">CSON010021</name>
</gene>
<dbReference type="VEuPathDB" id="VectorBase:CSON010021"/>
<dbReference type="EMBL" id="UFQT01004028">
    <property type="protein sequence ID" value="SSX35441.1"/>
    <property type="molecule type" value="Genomic_DNA"/>
</dbReference>
<accession>A0A336N0K1</accession>
<evidence type="ECO:0000256" key="1">
    <source>
        <dbReference type="SAM" id="Phobius"/>
    </source>
</evidence>
<keyword evidence="1" id="KW-1133">Transmembrane helix</keyword>
<name>A0A336N0K1_CULSO</name>
<keyword evidence="1" id="KW-0472">Membrane</keyword>
<feature type="transmembrane region" description="Helical" evidence="1">
    <location>
        <begin position="6"/>
        <end position="29"/>
    </location>
</feature>
<reference evidence="2" key="1">
    <citation type="submission" date="2018-07" db="EMBL/GenBank/DDBJ databases">
        <authorList>
            <person name="Quirk P.G."/>
            <person name="Krulwich T.A."/>
        </authorList>
    </citation>
    <scope>NUCLEOTIDE SEQUENCE</scope>
</reference>
<keyword evidence="1" id="KW-0812">Transmembrane</keyword>
<protein>
    <submittedName>
        <fullName evidence="2">CSON010021 protein</fullName>
    </submittedName>
</protein>